<proteinExistence type="predicted"/>
<name>Q9R6J1_AGRTU</name>
<gene>
    <name evidence="2" type="primary">tiorf68</name>
</gene>
<reference evidence="2" key="3">
    <citation type="journal article" date="1998" name="Nucleic Acids Symp. Ser.">
        <title>Genome structure of pTi-SAKURA (III): Characteristics of T-DNA.</title>
        <authorList>
            <person name="Ohta N."/>
            <person name="Suzuki K."/>
            <person name="Hattori Y."/>
            <person name="Uraji M."/>
            <person name="Katoh A."/>
            <person name="Yoshida K."/>
        </authorList>
    </citation>
    <scope>NUCLEOTIDE SEQUENCE</scope>
    <source>
        <strain evidence="2">MAFF 301001</strain>
        <plasmid evidence="2">pTi-SAKURA</plasmid>
    </source>
</reference>
<accession>Q9R6J1</accession>
<reference evidence="2" key="1">
    <citation type="journal article" date="1998" name="Biochim. Biophys. Acta">
        <title>Novel structural difference between nopaline- and octopine-type trbJ genes: construction of genetic and physical map and sequencing of trb/traI and rep gene clusters of a new Ti plasmid pTi-SAKURA.</title>
        <authorList>
            <person name="Suzuki K."/>
            <person name="Ohta N."/>
            <person name="Hattori Y."/>
            <person name="Uraji M."/>
            <person name="Katoh A."/>
            <person name="Yoshida K."/>
        </authorList>
    </citation>
    <scope>NUCLEOTIDE SEQUENCE</scope>
    <source>
        <strain evidence="2">MAFF 301001</strain>
        <plasmid evidence="2">pTi-SAKURA</plasmid>
    </source>
</reference>
<reference evidence="2" key="6">
    <citation type="journal article" date="2000" name="Gene">
        <title>Complete nucleotide sequence of a plant tumor-inducing Ti plasmid.</title>
        <authorList>
            <person name="Suzuki K."/>
            <person name="Hattori Y."/>
            <person name="Uraji M."/>
            <person name="Ohta N."/>
            <person name="Iwata K."/>
            <person name="Murata K."/>
            <person name="Katoh A."/>
            <person name="Yoshida K."/>
        </authorList>
    </citation>
    <scope>NUCLEOTIDE SEQUENCE</scope>
    <source>
        <strain evidence="2">MAFF 301001</strain>
        <plasmid evidence="2">pTi-SAKURA</plasmid>
    </source>
</reference>
<protein>
    <submittedName>
        <fullName evidence="2">Tiorf68 protein</fullName>
    </submittedName>
</protein>
<sequence>MRLRFRACSHSRRVRACVRATPVQRSTERKMTAAYQFRATFLAAIPSIGWAINVASAESGNDESRDWIISGTELIKALEGISDNGAPQGEAGGIMSRARGSAYIAGVADATSGTGWCGAGSVLPHELTDRVYTHLRSVTPERLKGSASTLVIETLAAIYPCPAN</sequence>
<dbReference type="EMBL" id="AB016260">
    <property type="protein sequence ID" value="BAA87693.1"/>
    <property type="molecule type" value="Genomic_DNA"/>
</dbReference>
<dbReference type="Pfam" id="PF18602">
    <property type="entry name" value="Rap1a"/>
    <property type="match status" value="1"/>
</dbReference>
<dbReference type="RefSeq" id="WP_010891575.1">
    <property type="nucleotide sequence ID" value="NC_002147.1"/>
</dbReference>
<evidence type="ECO:0000259" key="1">
    <source>
        <dbReference type="Pfam" id="PF18602"/>
    </source>
</evidence>
<keyword evidence="2" id="KW-0614">Plasmid</keyword>
<dbReference type="Gene3D" id="1.10.890.40">
    <property type="match status" value="1"/>
</dbReference>
<reference evidence="2" key="5">
    <citation type="journal article" date="1998" name="Nucleic Acids Symp. Ser.">
        <title>Genome structure of pTi-SAKURA (V): Complete nucleotide sequence of plasmid pTi-SAKURA's vir region in Agrobacterium tumefaciens.</title>
        <authorList>
            <person name="Hattori Y."/>
            <person name="Suzuki K."/>
            <person name="Ohta N."/>
            <person name="Uraji M."/>
            <person name="Katoh A."/>
            <person name="Yoshida K."/>
        </authorList>
    </citation>
    <scope>NUCLEOTIDE SEQUENCE</scope>
    <source>
        <strain evidence="2">MAFF 301001</strain>
        <plasmid evidence="2">pTi-SAKURA</plasmid>
    </source>
</reference>
<geneLocation type="plasmid" evidence="2">
    <name>pTi-SAKURA</name>
</geneLocation>
<feature type="domain" description="Rap1a immunity protein" evidence="1">
    <location>
        <begin position="94"/>
        <end position="161"/>
    </location>
</feature>
<reference evidence="2" key="4">
    <citation type="journal article" date="1998" name="Nucleic Acids Symp. Ser.">
        <title>Genome structure of pTi-SAKURA (IV): Characteristics of tra region.</title>
        <authorList>
            <person name="Uraji M."/>
            <person name="Suzuki K."/>
            <person name="Ohta N."/>
            <person name="Hattori Y."/>
            <person name="Katoh A."/>
            <person name="Yoshida K."/>
        </authorList>
    </citation>
    <scope>NUCLEOTIDE SEQUENCE</scope>
    <source>
        <strain evidence="2">MAFF 301001</strain>
        <plasmid evidence="2">pTi-SAKURA</plasmid>
    </source>
</reference>
<dbReference type="InterPro" id="IPR041238">
    <property type="entry name" value="Rap1a"/>
</dbReference>
<organism evidence="2">
    <name type="scientific">Agrobacterium tumefaciens</name>
    <dbReference type="NCBI Taxonomy" id="358"/>
    <lineage>
        <taxon>Bacteria</taxon>
        <taxon>Pseudomonadati</taxon>
        <taxon>Pseudomonadota</taxon>
        <taxon>Alphaproteobacteria</taxon>
        <taxon>Hyphomicrobiales</taxon>
        <taxon>Rhizobiaceae</taxon>
        <taxon>Rhizobium/Agrobacterium group</taxon>
        <taxon>Agrobacterium</taxon>
        <taxon>Agrobacterium tumefaciens complex</taxon>
    </lineage>
</organism>
<reference evidence="2" key="2">
    <citation type="journal article" date="1998" name="Nucleic Acids Symp. Ser.">
        <title>Genome structure of pTi-SAKURA(I): Strategy for DNA sequencing of a Japanese cherry-Ti plasmid.</title>
        <authorList>
            <person name="Hattori Y."/>
            <person name="Suzuki K."/>
            <person name="Ohta N."/>
            <person name="Uraji M."/>
            <person name="Katoh A."/>
            <person name="Yoshida K."/>
        </authorList>
    </citation>
    <scope>NUCLEOTIDE SEQUENCE</scope>
    <source>
        <strain evidence="2">MAFF 301001</strain>
        <plasmid evidence="2">pTi-SAKURA</plasmid>
    </source>
</reference>
<evidence type="ECO:0000313" key="2">
    <source>
        <dbReference type="EMBL" id="BAA87693.1"/>
    </source>
</evidence>
<dbReference type="AlphaFoldDB" id="Q9R6J1"/>